<reference evidence="1" key="1">
    <citation type="submission" date="2021-06" db="EMBL/GenBank/DDBJ databases">
        <title>Parelaphostrongylus tenuis whole genome reference sequence.</title>
        <authorList>
            <person name="Garwood T.J."/>
            <person name="Larsen P.A."/>
            <person name="Fountain-Jones N.M."/>
            <person name="Garbe J.R."/>
            <person name="Macchietto M.G."/>
            <person name="Kania S.A."/>
            <person name="Gerhold R.W."/>
            <person name="Richards J.E."/>
            <person name="Wolf T.M."/>
        </authorList>
    </citation>
    <scope>NUCLEOTIDE SEQUENCE</scope>
    <source>
        <strain evidence="1">MNPRO001-30</strain>
        <tissue evidence="1">Meninges</tissue>
    </source>
</reference>
<comment type="caution">
    <text evidence="1">The sequence shown here is derived from an EMBL/GenBank/DDBJ whole genome shotgun (WGS) entry which is preliminary data.</text>
</comment>
<protein>
    <submittedName>
        <fullName evidence="1">Uncharacterized protein</fullName>
    </submittedName>
</protein>
<keyword evidence="2" id="KW-1185">Reference proteome</keyword>
<evidence type="ECO:0000313" key="1">
    <source>
        <dbReference type="EMBL" id="KAJ1372491.1"/>
    </source>
</evidence>
<dbReference type="AlphaFoldDB" id="A0AAD5RAN5"/>
<gene>
    <name evidence="1" type="ORF">KIN20_034663</name>
</gene>
<evidence type="ECO:0000313" key="2">
    <source>
        <dbReference type="Proteomes" id="UP001196413"/>
    </source>
</evidence>
<dbReference type="EMBL" id="JAHQIW010007152">
    <property type="protein sequence ID" value="KAJ1372491.1"/>
    <property type="molecule type" value="Genomic_DNA"/>
</dbReference>
<sequence length="81" mass="9148">MALLKECLSYSFFRWSGKYFAQIRGLAMGHRLAPTLDIGNDYNYKTGTTKRADVTEELANRRSSVMRVFGIDSELSCGDCN</sequence>
<accession>A0AAD5RAN5</accession>
<organism evidence="1 2">
    <name type="scientific">Parelaphostrongylus tenuis</name>
    <name type="common">Meningeal worm</name>
    <dbReference type="NCBI Taxonomy" id="148309"/>
    <lineage>
        <taxon>Eukaryota</taxon>
        <taxon>Metazoa</taxon>
        <taxon>Ecdysozoa</taxon>
        <taxon>Nematoda</taxon>
        <taxon>Chromadorea</taxon>
        <taxon>Rhabditida</taxon>
        <taxon>Rhabditina</taxon>
        <taxon>Rhabditomorpha</taxon>
        <taxon>Strongyloidea</taxon>
        <taxon>Metastrongylidae</taxon>
        <taxon>Parelaphostrongylus</taxon>
    </lineage>
</organism>
<name>A0AAD5RAN5_PARTN</name>
<dbReference type="Proteomes" id="UP001196413">
    <property type="component" value="Unassembled WGS sequence"/>
</dbReference>
<proteinExistence type="predicted"/>